<dbReference type="Gene3D" id="2.40.10.10">
    <property type="entry name" value="Trypsin-like serine proteases"/>
    <property type="match status" value="1"/>
</dbReference>
<keyword evidence="4" id="KW-1015">Disulfide bond</keyword>
<dbReference type="PRINTS" id="PR00722">
    <property type="entry name" value="CHYMOTRYPSIN"/>
</dbReference>
<evidence type="ECO:0000256" key="2">
    <source>
        <dbReference type="ARBA" id="ARBA00022801"/>
    </source>
</evidence>
<evidence type="ECO:0000313" key="7">
    <source>
        <dbReference type="Proteomes" id="UP000586704"/>
    </source>
</evidence>
<feature type="non-terminal residue" evidence="6">
    <location>
        <position position="1"/>
    </location>
</feature>
<keyword evidence="1" id="KW-0645">Protease</keyword>
<comment type="caution">
    <text evidence="6">The sequence shown here is derived from an EMBL/GenBank/DDBJ whole genome shotgun (WGS) entry which is preliminary data.</text>
</comment>
<dbReference type="EMBL" id="VYZU01352157">
    <property type="protein sequence ID" value="NXY92063.1"/>
    <property type="molecule type" value="Genomic_DNA"/>
</dbReference>
<evidence type="ECO:0000256" key="1">
    <source>
        <dbReference type="ARBA" id="ARBA00022670"/>
    </source>
</evidence>
<sequence>GMTRIVGGMNAPTAAWPWLVSIQHGWTPDTARHMCGGSLISSQWVLTAAHCFTKVSNISQLYIIIGATQLTAPGPGAQLRYVRQLRLHEYYNERDMSNDIALIELDRPVQCGTYIQVGCVPDLMLRVSELVTCYVAGWG</sequence>
<reference evidence="6 7" key="1">
    <citation type="submission" date="2020-02" db="EMBL/GenBank/DDBJ databases">
        <title>Bird 10,000 Genomes (B10K) Project - Family phase.</title>
        <authorList>
            <person name="Zhang G."/>
        </authorList>
    </citation>
    <scope>NUCLEOTIDE SEQUENCE [LARGE SCALE GENOMIC DNA]</scope>
    <source>
        <strain evidence="6">B10K-DU-013-51</strain>
        <tissue evidence="6">Mixed tissue sample</tissue>
    </source>
</reference>
<evidence type="ECO:0000259" key="5">
    <source>
        <dbReference type="PROSITE" id="PS50240"/>
    </source>
</evidence>
<dbReference type="AlphaFoldDB" id="A0A7L4NPI7"/>
<keyword evidence="3" id="KW-0720">Serine protease</keyword>
<dbReference type="CDD" id="cd00190">
    <property type="entry name" value="Tryp_SPc"/>
    <property type="match status" value="1"/>
</dbReference>
<dbReference type="PROSITE" id="PS00134">
    <property type="entry name" value="TRYPSIN_HIS"/>
    <property type="match status" value="1"/>
</dbReference>
<gene>
    <name evidence="6" type="primary">Acr</name>
    <name evidence="6" type="ORF">CEYCYA_R05635</name>
</gene>
<dbReference type="OrthoDB" id="6339452at2759"/>
<evidence type="ECO:0000256" key="3">
    <source>
        <dbReference type="ARBA" id="ARBA00022825"/>
    </source>
</evidence>
<dbReference type="PROSITE" id="PS50240">
    <property type="entry name" value="TRYPSIN_DOM"/>
    <property type="match status" value="1"/>
</dbReference>
<proteinExistence type="predicted"/>
<name>A0A7L4NPI7_9AVES</name>
<feature type="domain" description="Peptidase S1" evidence="5">
    <location>
        <begin position="5"/>
        <end position="139"/>
    </location>
</feature>
<dbReference type="SMART" id="SM00020">
    <property type="entry name" value="Tryp_SPc"/>
    <property type="match status" value="1"/>
</dbReference>
<feature type="non-terminal residue" evidence="6">
    <location>
        <position position="139"/>
    </location>
</feature>
<dbReference type="InterPro" id="IPR001254">
    <property type="entry name" value="Trypsin_dom"/>
</dbReference>
<keyword evidence="2" id="KW-0378">Hydrolase</keyword>
<evidence type="ECO:0000256" key="4">
    <source>
        <dbReference type="ARBA" id="ARBA00023157"/>
    </source>
</evidence>
<dbReference type="GO" id="GO:0004252">
    <property type="term" value="F:serine-type endopeptidase activity"/>
    <property type="evidence" value="ECO:0007669"/>
    <property type="project" value="InterPro"/>
</dbReference>
<dbReference type="InterPro" id="IPR043504">
    <property type="entry name" value="Peptidase_S1_PA_chymotrypsin"/>
</dbReference>
<protein>
    <submittedName>
        <fullName evidence="6">ACRO protein</fullName>
    </submittedName>
</protein>
<organism evidence="6 7">
    <name type="scientific">Ceyx cyanopectus</name>
    <name type="common">Indigo-banded kingfisher</name>
    <dbReference type="NCBI Taxonomy" id="390723"/>
    <lineage>
        <taxon>Eukaryota</taxon>
        <taxon>Metazoa</taxon>
        <taxon>Chordata</taxon>
        <taxon>Craniata</taxon>
        <taxon>Vertebrata</taxon>
        <taxon>Euteleostomi</taxon>
        <taxon>Archelosauria</taxon>
        <taxon>Archosauria</taxon>
        <taxon>Dinosauria</taxon>
        <taxon>Saurischia</taxon>
        <taxon>Theropoda</taxon>
        <taxon>Coelurosauria</taxon>
        <taxon>Aves</taxon>
        <taxon>Neognathae</taxon>
        <taxon>Neoaves</taxon>
        <taxon>Telluraves</taxon>
        <taxon>Coraciimorphae</taxon>
        <taxon>Coraciiformes</taxon>
        <taxon>Alcedinidae</taxon>
        <taxon>Ceyx</taxon>
    </lineage>
</organism>
<dbReference type="PANTHER" id="PTHR24252:SF8">
    <property type="entry name" value="ACROSIN"/>
    <property type="match status" value="1"/>
</dbReference>
<dbReference type="InterPro" id="IPR001314">
    <property type="entry name" value="Peptidase_S1A"/>
</dbReference>
<dbReference type="GO" id="GO:0007340">
    <property type="term" value="P:acrosome reaction"/>
    <property type="evidence" value="ECO:0007669"/>
    <property type="project" value="TreeGrafter"/>
</dbReference>
<evidence type="ECO:0000313" key="6">
    <source>
        <dbReference type="EMBL" id="NXY92063.1"/>
    </source>
</evidence>
<dbReference type="PANTHER" id="PTHR24252">
    <property type="entry name" value="ACROSIN-RELATED"/>
    <property type="match status" value="1"/>
</dbReference>
<dbReference type="GO" id="GO:0006508">
    <property type="term" value="P:proteolysis"/>
    <property type="evidence" value="ECO:0007669"/>
    <property type="project" value="UniProtKB-KW"/>
</dbReference>
<accession>A0A7L4NPI7</accession>
<dbReference type="Proteomes" id="UP000586704">
    <property type="component" value="Unassembled WGS sequence"/>
</dbReference>
<dbReference type="InterPro" id="IPR018114">
    <property type="entry name" value="TRYPSIN_HIS"/>
</dbReference>
<keyword evidence="7" id="KW-1185">Reference proteome</keyword>
<dbReference type="Pfam" id="PF00089">
    <property type="entry name" value="Trypsin"/>
    <property type="match status" value="1"/>
</dbReference>
<dbReference type="SUPFAM" id="SSF50494">
    <property type="entry name" value="Trypsin-like serine proteases"/>
    <property type="match status" value="1"/>
</dbReference>
<dbReference type="FunFam" id="2.40.10.10:FF:000060">
    <property type="entry name" value="Acrosin"/>
    <property type="match status" value="1"/>
</dbReference>
<dbReference type="InterPro" id="IPR009003">
    <property type="entry name" value="Peptidase_S1_PA"/>
</dbReference>